<evidence type="ECO:0000259" key="13">
    <source>
        <dbReference type="SMART" id="SM00382"/>
    </source>
</evidence>
<dbReference type="PANTHER" id="PTHR11669:SF0">
    <property type="entry name" value="PROTEIN STICHEL-LIKE 2"/>
    <property type="match status" value="1"/>
</dbReference>
<evidence type="ECO:0000256" key="10">
    <source>
        <dbReference type="ARBA" id="ARBA00022932"/>
    </source>
</evidence>
<feature type="compositionally biased region" description="Polar residues" evidence="12">
    <location>
        <begin position="668"/>
        <end position="678"/>
    </location>
</feature>
<proteinExistence type="inferred from homology"/>
<feature type="compositionally biased region" description="Polar residues" evidence="12">
    <location>
        <begin position="458"/>
        <end position="484"/>
    </location>
</feature>
<keyword evidence="7" id="KW-0547">Nucleotide-binding</keyword>
<dbReference type="EMBL" id="SEUK01000047">
    <property type="protein sequence ID" value="KAA1161068.1"/>
    <property type="molecule type" value="Genomic_DNA"/>
</dbReference>
<dbReference type="GO" id="GO:0003887">
    <property type="term" value="F:DNA-directed DNA polymerase activity"/>
    <property type="evidence" value="ECO:0007669"/>
    <property type="project" value="UniProtKB-KW"/>
</dbReference>
<dbReference type="NCBIfam" id="TIGR02397">
    <property type="entry name" value="dnaX_nterm"/>
    <property type="match status" value="1"/>
</dbReference>
<dbReference type="Pfam" id="PF12170">
    <property type="entry name" value="DNA_pol3_tau_5"/>
    <property type="match status" value="1"/>
</dbReference>
<evidence type="ECO:0000256" key="11">
    <source>
        <dbReference type="ARBA" id="ARBA00049244"/>
    </source>
</evidence>
<protein>
    <recommendedName>
        <fullName evidence="2">DNA-directed DNA polymerase</fullName>
        <ecNumber evidence="2">2.7.7.7</ecNumber>
    </recommendedName>
</protein>
<keyword evidence="5" id="KW-0235">DNA replication</keyword>
<dbReference type="InterPro" id="IPR008921">
    <property type="entry name" value="DNA_pol3_clamp-load_cplx_C"/>
</dbReference>
<dbReference type="Pfam" id="PF12169">
    <property type="entry name" value="DNA_pol3_gamma3"/>
    <property type="match status" value="1"/>
</dbReference>
<dbReference type="Gene3D" id="1.10.8.60">
    <property type="match status" value="1"/>
</dbReference>
<feature type="compositionally biased region" description="Polar residues" evidence="12">
    <location>
        <begin position="393"/>
        <end position="419"/>
    </location>
</feature>
<name>A0AB73BHS1_9GAMM</name>
<dbReference type="EC" id="2.7.7.7" evidence="2"/>
<reference evidence="14 15" key="1">
    <citation type="submission" date="2019-01" db="EMBL/GenBank/DDBJ databases">
        <title>Genome sequences of marine Pseudoalteromonas species.</title>
        <authorList>
            <person name="Boraston A.B."/>
            <person name="Hehemann J.-H."/>
            <person name="Vickers C.J."/>
            <person name="Salama-Alber O."/>
            <person name="Abe K."/>
            <person name="Hettle A.J."/>
        </authorList>
    </citation>
    <scope>NUCLEOTIDE SEQUENCE [LARGE SCALE GENOMIC DNA]</scope>
    <source>
        <strain evidence="14 15">PS42</strain>
    </source>
</reference>
<evidence type="ECO:0000256" key="3">
    <source>
        <dbReference type="ARBA" id="ARBA00022679"/>
    </source>
</evidence>
<evidence type="ECO:0000256" key="2">
    <source>
        <dbReference type="ARBA" id="ARBA00012417"/>
    </source>
</evidence>
<gene>
    <name evidence="14" type="ORF">EU508_08630</name>
</gene>
<feature type="region of interest" description="Disordered" evidence="12">
    <location>
        <begin position="581"/>
        <end position="680"/>
    </location>
</feature>
<evidence type="ECO:0000256" key="6">
    <source>
        <dbReference type="ARBA" id="ARBA00022723"/>
    </source>
</evidence>
<comment type="catalytic activity">
    <reaction evidence="11">
        <text>DNA(n) + a 2'-deoxyribonucleoside 5'-triphosphate = DNA(n+1) + diphosphate</text>
        <dbReference type="Rhea" id="RHEA:22508"/>
        <dbReference type="Rhea" id="RHEA-COMP:17339"/>
        <dbReference type="Rhea" id="RHEA-COMP:17340"/>
        <dbReference type="ChEBI" id="CHEBI:33019"/>
        <dbReference type="ChEBI" id="CHEBI:61560"/>
        <dbReference type="ChEBI" id="CHEBI:173112"/>
        <dbReference type="EC" id="2.7.7.7"/>
    </reaction>
</comment>
<dbReference type="GO" id="GO:0006261">
    <property type="term" value="P:DNA-templated DNA replication"/>
    <property type="evidence" value="ECO:0007669"/>
    <property type="project" value="TreeGrafter"/>
</dbReference>
<dbReference type="GO" id="GO:0046872">
    <property type="term" value="F:metal ion binding"/>
    <property type="evidence" value="ECO:0007669"/>
    <property type="project" value="UniProtKB-KW"/>
</dbReference>
<keyword evidence="6" id="KW-0479">Metal-binding</keyword>
<feature type="compositionally biased region" description="Polar residues" evidence="12">
    <location>
        <begin position="581"/>
        <end position="612"/>
    </location>
</feature>
<feature type="domain" description="AAA+ ATPase" evidence="13">
    <location>
        <begin position="37"/>
        <end position="178"/>
    </location>
</feature>
<feature type="compositionally biased region" description="Polar residues" evidence="12">
    <location>
        <begin position="538"/>
        <end position="553"/>
    </location>
</feature>
<evidence type="ECO:0000256" key="1">
    <source>
        <dbReference type="ARBA" id="ARBA00006360"/>
    </source>
</evidence>
<dbReference type="Proteomes" id="UP000324162">
    <property type="component" value="Unassembled WGS sequence"/>
</dbReference>
<keyword evidence="3 14" id="KW-0808">Transferase</keyword>
<dbReference type="InterPro" id="IPR021029">
    <property type="entry name" value="DNA_pol_III_tau_dom-5"/>
</dbReference>
<feature type="compositionally biased region" description="Polar residues" evidence="12">
    <location>
        <begin position="619"/>
        <end position="648"/>
    </location>
</feature>
<evidence type="ECO:0000256" key="7">
    <source>
        <dbReference type="ARBA" id="ARBA00022741"/>
    </source>
</evidence>
<feature type="compositionally biased region" description="Polar residues" evidence="12">
    <location>
        <begin position="517"/>
        <end position="530"/>
    </location>
</feature>
<dbReference type="Gene3D" id="1.20.272.10">
    <property type="match status" value="1"/>
</dbReference>
<feature type="region of interest" description="Disordered" evidence="12">
    <location>
        <begin position="453"/>
        <end position="493"/>
    </location>
</feature>
<dbReference type="FunFam" id="1.20.272.10:FF:000003">
    <property type="entry name" value="DNA polymerase III subunit gamma/tau"/>
    <property type="match status" value="1"/>
</dbReference>
<evidence type="ECO:0000256" key="5">
    <source>
        <dbReference type="ARBA" id="ARBA00022705"/>
    </source>
</evidence>
<evidence type="ECO:0000256" key="9">
    <source>
        <dbReference type="ARBA" id="ARBA00022840"/>
    </source>
</evidence>
<dbReference type="InterPro" id="IPR022754">
    <property type="entry name" value="DNA_pol_III_gamma-3"/>
</dbReference>
<dbReference type="SUPFAM" id="SSF52540">
    <property type="entry name" value="P-loop containing nucleoside triphosphate hydrolases"/>
    <property type="match status" value="1"/>
</dbReference>
<dbReference type="SUPFAM" id="SSF48019">
    <property type="entry name" value="post-AAA+ oligomerization domain-like"/>
    <property type="match status" value="1"/>
</dbReference>
<feature type="region of interest" description="Disordered" evidence="12">
    <location>
        <begin position="514"/>
        <end position="557"/>
    </location>
</feature>
<dbReference type="SMART" id="SM00382">
    <property type="entry name" value="AAA"/>
    <property type="match status" value="1"/>
</dbReference>
<dbReference type="PANTHER" id="PTHR11669">
    <property type="entry name" value="REPLICATION FACTOR C / DNA POLYMERASE III GAMMA-TAU SUBUNIT"/>
    <property type="match status" value="1"/>
</dbReference>
<dbReference type="FunFam" id="1.10.8.60:FF:000013">
    <property type="entry name" value="DNA polymerase III subunit gamma/tau"/>
    <property type="match status" value="1"/>
</dbReference>
<comment type="caution">
    <text evidence="14">The sequence shown here is derived from an EMBL/GenBank/DDBJ whole genome shotgun (WGS) entry which is preliminary data.</text>
</comment>
<evidence type="ECO:0000313" key="15">
    <source>
        <dbReference type="Proteomes" id="UP000324162"/>
    </source>
</evidence>
<evidence type="ECO:0000256" key="12">
    <source>
        <dbReference type="SAM" id="MobiDB-lite"/>
    </source>
</evidence>
<dbReference type="AlphaFoldDB" id="A0AB73BHS1"/>
<dbReference type="RefSeq" id="WP_149614118.1">
    <property type="nucleotide sequence ID" value="NZ_SEUK01000047.1"/>
</dbReference>
<organism evidence="14 15">
    <name type="scientific">Pseudoalteromonas fuliginea</name>
    <dbReference type="NCBI Taxonomy" id="1872678"/>
    <lineage>
        <taxon>Bacteria</taxon>
        <taxon>Pseudomonadati</taxon>
        <taxon>Pseudomonadota</taxon>
        <taxon>Gammaproteobacteria</taxon>
        <taxon>Alteromonadales</taxon>
        <taxon>Pseudoalteromonadaceae</taxon>
        <taxon>Pseudoalteromonas</taxon>
    </lineage>
</organism>
<dbReference type="InterPro" id="IPR038249">
    <property type="entry name" value="PolIII_tau_V_sf"/>
</dbReference>
<dbReference type="GO" id="GO:0003677">
    <property type="term" value="F:DNA binding"/>
    <property type="evidence" value="ECO:0007669"/>
    <property type="project" value="InterPro"/>
</dbReference>
<dbReference type="NCBIfam" id="NF005942">
    <property type="entry name" value="PRK07994.1"/>
    <property type="match status" value="1"/>
</dbReference>
<dbReference type="CDD" id="cd18137">
    <property type="entry name" value="HLD_clamp_pol_III_gamma_tau"/>
    <property type="match status" value="1"/>
</dbReference>
<feature type="region of interest" description="Disordered" evidence="12">
    <location>
        <begin position="393"/>
        <end position="421"/>
    </location>
</feature>
<keyword evidence="8" id="KW-0862">Zinc</keyword>
<keyword evidence="10" id="KW-0239">DNA-directed DNA polymerase</keyword>
<evidence type="ECO:0000256" key="4">
    <source>
        <dbReference type="ARBA" id="ARBA00022695"/>
    </source>
</evidence>
<dbReference type="InterPro" id="IPR045085">
    <property type="entry name" value="HLD_clamp_pol_III_gamma_tau"/>
</dbReference>
<evidence type="ECO:0000256" key="8">
    <source>
        <dbReference type="ARBA" id="ARBA00022833"/>
    </source>
</evidence>
<dbReference type="InterPro" id="IPR050238">
    <property type="entry name" value="DNA_Rep/Repair_Clamp_Loader"/>
</dbReference>
<dbReference type="GO" id="GO:0009360">
    <property type="term" value="C:DNA polymerase III complex"/>
    <property type="evidence" value="ECO:0007669"/>
    <property type="project" value="InterPro"/>
</dbReference>
<dbReference type="NCBIfam" id="NF004046">
    <property type="entry name" value="PRK05563.1"/>
    <property type="match status" value="1"/>
</dbReference>
<dbReference type="CDD" id="cd00009">
    <property type="entry name" value="AAA"/>
    <property type="match status" value="1"/>
</dbReference>
<dbReference type="Gene3D" id="3.40.50.300">
    <property type="entry name" value="P-loop containing nucleotide triphosphate hydrolases"/>
    <property type="match status" value="1"/>
</dbReference>
<dbReference type="Gene3D" id="3.30.300.150">
    <property type="entry name" value="DNA polymerase III, tau subunit, domain V"/>
    <property type="match status" value="1"/>
</dbReference>
<dbReference type="InterPro" id="IPR012763">
    <property type="entry name" value="DNA_pol_III_sug/sutau_N"/>
</dbReference>
<accession>A0AB73BHS1</accession>
<keyword evidence="9" id="KW-0067">ATP-binding</keyword>
<dbReference type="GO" id="GO:0005524">
    <property type="term" value="F:ATP binding"/>
    <property type="evidence" value="ECO:0007669"/>
    <property type="project" value="UniProtKB-KW"/>
</dbReference>
<dbReference type="FunFam" id="3.40.50.300:FF:000014">
    <property type="entry name" value="DNA polymerase III subunit gamma/tau"/>
    <property type="match status" value="1"/>
</dbReference>
<dbReference type="Pfam" id="PF13177">
    <property type="entry name" value="DNA_pol3_delta2"/>
    <property type="match status" value="1"/>
</dbReference>
<dbReference type="Pfam" id="PF22608">
    <property type="entry name" value="DNAX_ATPase_lid"/>
    <property type="match status" value="1"/>
</dbReference>
<dbReference type="InterPro" id="IPR003593">
    <property type="entry name" value="AAA+_ATPase"/>
</dbReference>
<comment type="similarity">
    <text evidence="1">Belongs to the DnaX/STICHEL family.</text>
</comment>
<evidence type="ECO:0000313" key="14">
    <source>
        <dbReference type="EMBL" id="KAA1161068.1"/>
    </source>
</evidence>
<keyword evidence="4 14" id="KW-0548">Nucleotidyltransferase</keyword>
<dbReference type="InterPro" id="IPR027417">
    <property type="entry name" value="P-loop_NTPase"/>
</dbReference>
<sequence>MSYQVLARKWRPQTFHELVGQSHVKQALINALTQNRLHHAYLFTGTRGVGKTTIARIFAKSLNCDEGISANPCGQCSSCLDIEAGRYIDLLEIDAASRTKVEDTREILDNVQYAPTRGRYKVYLIDEVHMLSKHSFNALLKTLEEPPEHVKFLLATTDPQKLPVTILSRCLQFNLNALSQSEIKAQLEHVLTQEQLSYDNDALSIIAKAADGSMRDALSLTDQAIAQTNGDINNQAVQTMLGLMDTHYSQSLLAALLAQDGTALMSEIAHVASRNPNYIALLDDLIALTHLTQLTQLVPQAAGLDETNADYITHVAQHTSPQQIQIYYQLLLNGKKDLQWAPEPRLGFEMLMLRLLAFKPTDAQQVVHTANEEPVQNKQGRANALRDILNKNKTSQDTVASQSSAPVNNTKPVSNTEQPRTVEIEPLPNAAAQTSNNDVVQSNNEPAQVAVVQPVQQSENASKQQASAHEPPQTNVVSDAQTQRQSEDEAYMQHSDVEQTLAAQFDDVMSSAVDQGFNPQKDISANQQNHLSEHSTSIEKNSFDPQSDLQNQQQHDENASIVEREAKAQSAIARILRDRNISGSGKLSGTNLNTAKVSSSNVPNSTVISRTHNVGAVSKNENTMAQSAERPNSAVSQNHKSVPTQSDNPPWATDTVGESEKKPPLPVTGSQTPANNQGFDKPEKIDFKAKHQTITENLAPELLEQINPQKVPEAAPEEISIPVPDDFQSPISEIRFAHQQDEWAYLIKRMRLGGRMRQFALHSIFTKQGNSLHIDVDESQKHLDTPMLRQRLDAALSSIYEHNVSLSINFAKGVIDSPYLIQQKIDAGRHQQAIDVITSDENIVQFQQVFSAEIDENSIQAL</sequence>